<dbReference type="AlphaFoldDB" id="A0A255GJA1"/>
<sequence>MQSDPLQPLKMTVGTLAAGCVIIGVVASMVMPAPEEPASPGQQVLPILLPLITAAVGWAFLRRPPAPTGDQDTGPQAMAALRSRTTLAAAVTEAGGFLAFAFGFVFEFPPLAVTIALVLAGVLVLAVAWPRMSRLEEWEREMRRQVRR</sequence>
<organism evidence="2 3">
    <name type="scientific">Enemella evansiae</name>
    <dbReference type="NCBI Taxonomy" id="2016499"/>
    <lineage>
        <taxon>Bacteria</taxon>
        <taxon>Bacillati</taxon>
        <taxon>Actinomycetota</taxon>
        <taxon>Actinomycetes</taxon>
        <taxon>Propionibacteriales</taxon>
        <taxon>Propionibacteriaceae</taxon>
        <taxon>Enemella</taxon>
    </lineage>
</organism>
<feature type="transmembrane region" description="Helical" evidence="1">
    <location>
        <begin position="111"/>
        <end position="130"/>
    </location>
</feature>
<dbReference type="RefSeq" id="WP_094405084.1">
    <property type="nucleotide sequence ID" value="NZ_NMVO01000007.1"/>
</dbReference>
<feature type="transmembrane region" description="Helical" evidence="1">
    <location>
        <begin position="86"/>
        <end position="105"/>
    </location>
</feature>
<keyword evidence="1" id="KW-1133">Transmembrane helix</keyword>
<dbReference type="Proteomes" id="UP000215896">
    <property type="component" value="Unassembled WGS sequence"/>
</dbReference>
<evidence type="ECO:0000313" key="2">
    <source>
        <dbReference type="EMBL" id="OYO15938.1"/>
    </source>
</evidence>
<name>A0A255GJA1_9ACTN</name>
<keyword evidence="1" id="KW-0812">Transmembrane</keyword>
<feature type="transmembrane region" description="Helical" evidence="1">
    <location>
        <begin position="43"/>
        <end position="61"/>
    </location>
</feature>
<accession>A0A255GJA1</accession>
<feature type="transmembrane region" description="Helical" evidence="1">
    <location>
        <begin position="12"/>
        <end position="31"/>
    </location>
</feature>
<keyword evidence="1" id="KW-0472">Membrane</keyword>
<evidence type="ECO:0000256" key="1">
    <source>
        <dbReference type="SAM" id="Phobius"/>
    </source>
</evidence>
<dbReference type="EMBL" id="NMVO01000007">
    <property type="protein sequence ID" value="OYO15938.1"/>
    <property type="molecule type" value="Genomic_DNA"/>
</dbReference>
<keyword evidence="3" id="KW-1185">Reference proteome</keyword>
<proteinExistence type="predicted"/>
<reference evidence="2 3" key="1">
    <citation type="submission" date="2017-07" db="EMBL/GenBank/DDBJ databases">
        <title>Draft whole genome sequences of clinical Proprionibacteriaceae strains.</title>
        <authorList>
            <person name="Bernier A.-M."/>
            <person name="Bernard K."/>
            <person name="Domingo M.-C."/>
        </authorList>
    </citation>
    <scope>NUCLEOTIDE SEQUENCE [LARGE SCALE GENOMIC DNA]</scope>
    <source>
        <strain evidence="2 3">NML 030167</strain>
    </source>
</reference>
<evidence type="ECO:0000313" key="3">
    <source>
        <dbReference type="Proteomes" id="UP000215896"/>
    </source>
</evidence>
<gene>
    <name evidence="2" type="ORF">CGZ94_05880</name>
</gene>
<protein>
    <submittedName>
        <fullName evidence="2">Uncharacterized protein</fullName>
    </submittedName>
</protein>
<comment type="caution">
    <text evidence="2">The sequence shown here is derived from an EMBL/GenBank/DDBJ whole genome shotgun (WGS) entry which is preliminary data.</text>
</comment>